<reference evidence="3 4" key="1">
    <citation type="submission" date="2015-03" db="EMBL/GenBank/DDBJ databases">
        <authorList>
            <person name="Krishnan R."/>
            <person name="Midha S."/>
            <person name="Patil P.B."/>
            <person name="Rameshkumar N."/>
        </authorList>
    </citation>
    <scope>NUCLEOTIDE SEQUENCE [LARGE SCALE GENOMIC DNA]</scope>
    <source>
        <strain evidence="3 4">L1E11</strain>
    </source>
</reference>
<dbReference type="Proteomes" id="UP000248090">
    <property type="component" value="Unassembled WGS sequence"/>
</dbReference>
<dbReference type="RefSeq" id="WP_110187801.1">
    <property type="nucleotide sequence ID" value="NZ_CP177354.1"/>
</dbReference>
<dbReference type="Pfam" id="PF08241">
    <property type="entry name" value="Methyltransf_11"/>
    <property type="match status" value="1"/>
</dbReference>
<dbReference type="InterPro" id="IPR033664">
    <property type="entry name" value="Cmo5U_methylTrfase"/>
</dbReference>
<name>A0ABX5LVR8_9GAMM</name>
<feature type="binding site" evidence="1">
    <location>
        <begin position="52"/>
        <end position="53"/>
    </location>
    <ligand>
        <name>S-adenosyl-L-methionine</name>
        <dbReference type="ChEBI" id="CHEBI:59789"/>
    </ligand>
</feature>
<evidence type="ECO:0000256" key="1">
    <source>
        <dbReference type="HAMAP-Rule" id="MF_02057"/>
    </source>
</evidence>
<feature type="domain" description="Methyltransferase type 11" evidence="2">
    <location>
        <begin position="49"/>
        <end position="146"/>
    </location>
</feature>
<keyword evidence="1" id="KW-0949">S-adenosyl-L-methionine</keyword>
<keyword evidence="1" id="KW-0819">tRNA processing</keyword>
<keyword evidence="1" id="KW-0808">Transferase</keyword>
<dbReference type="HAMAP" id="MF_02057">
    <property type="entry name" value="tRNA_methyltr_CmoM"/>
    <property type="match status" value="1"/>
</dbReference>
<keyword evidence="1" id="KW-0489">Methyltransferase</keyword>
<comment type="similarity">
    <text evidence="1">Belongs to the class I-like SAM-binding methyltransferase superfamily. CmoM family.</text>
</comment>
<sequence>MQDQNFDQLSQQFQKQIYDTIKGQIRLALLQEDFQQAGPDLSQPGLKVLDAGGGIGQFSATLAARGHQVTLCDLSEEMLKLAREEFARTAPGAEVQFIHGPLQVLSEERLGQFDLLLFHAVMEWLVDPFEALQRLLPLVRPGGFFSVMFYNKHALRWRYLSSAQFSEGMGDTFRRREGSLTPPGPLEPQQVHDWLQAMGLEVRTWTGIRGVYDHIPRQLRAKVTLEQVLPAEHQFARVPPYRDLGRYVHMLCYRPL</sequence>
<feature type="binding site" evidence="1">
    <location>
        <position position="26"/>
    </location>
    <ligand>
        <name>S-adenosyl-L-methionine</name>
        <dbReference type="ChEBI" id="CHEBI:59789"/>
    </ligand>
</feature>
<feature type="binding site" evidence="1">
    <location>
        <position position="73"/>
    </location>
    <ligand>
        <name>S-adenosyl-L-methionine</name>
        <dbReference type="ChEBI" id="CHEBI:59789"/>
    </ligand>
</feature>
<evidence type="ECO:0000313" key="3">
    <source>
        <dbReference type="EMBL" id="PXF30729.1"/>
    </source>
</evidence>
<comment type="caution">
    <text evidence="3">The sequence shown here is derived from an EMBL/GenBank/DDBJ whole genome shotgun (WGS) entry which is preliminary data.</text>
</comment>
<dbReference type="InterPro" id="IPR013216">
    <property type="entry name" value="Methyltransf_11"/>
</dbReference>
<dbReference type="CDD" id="cd02440">
    <property type="entry name" value="AdoMet_MTases"/>
    <property type="match status" value="1"/>
</dbReference>
<dbReference type="PANTHER" id="PTHR43861:SF1">
    <property type="entry name" value="TRANS-ACONITATE 2-METHYLTRANSFERASE"/>
    <property type="match status" value="1"/>
</dbReference>
<accession>A0ABX5LVR8</accession>
<dbReference type="SUPFAM" id="SSF53335">
    <property type="entry name" value="S-adenosyl-L-methionine-dependent methyltransferases"/>
    <property type="match status" value="1"/>
</dbReference>
<dbReference type="InterPro" id="IPR029063">
    <property type="entry name" value="SAM-dependent_MTases_sf"/>
</dbReference>
<evidence type="ECO:0000259" key="2">
    <source>
        <dbReference type="Pfam" id="PF08241"/>
    </source>
</evidence>
<dbReference type="EC" id="2.1.1.-" evidence="1"/>
<keyword evidence="4" id="KW-1185">Reference proteome</keyword>
<evidence type="ECO:0000313" key="4">
    <source>
        <dbReference type="Proteomes" id="UP000248090"/>
    </source>
</evidence>
<comment type="function">
    <text evidence="1">Catalyzes the methylation of 5-carboxymethoxyuridine (cmo5U) to form 5-methoxycarbonylmethoxyuridine (mcmo5U) at position 34 in tRNAs.</text>
</comment>
<gene>
    <name evidence="1" type="primary">cmoM</name>
    <name evidence="3" type="ORF">WH50_13520</name>
</gene>
<proteinExistence type="inferred from homology"/>
<dbReference type="EMBL" id="LAPT01000066">
    <property type="protein sequence ID" value="PXF30729.1"/>
    <property type="molecule type" value="Genomic_DNA"/>
</dbReference>
<dbReference type="PANTHER" id="PTHR43861">
    <property type="entry name" value="TRANS-ACONITATE 2-METHYLTRANSFERASE-RELATED"/>
    <property type="match status" value="1"/>
</dbReference>
<comment type="caution">
    <text evidence="1">Lacks conserved residue(s) required for the propagation of feature annotation.</text>
</comment>
<comment type="catalytic activity">
    <reaction evidence="1">
        <text>5-carboxymethoxyuridine(34) in tRNA + S-adenosyl-L-methionine = 5-methoxycarbonylmethoxyuridine(34) in tRNA + S-adenosyl-L-homocysteine</text>
        <dbReference type="Rhea" id="RHEA:54080"/>
        <dbReference type="Rhea" id="RHEA-COMP:13383"/>
        <dbReference type="Rhea" id="RHEA-COMP:13781"/>
        <dbReference type="ChEBI" id="CHEBI:57856"/>
        <dbReference type="ChEBI" id="CHEBI:59789"/>
        <dbReference type="ChEBI" id="CHEBI:136879"/>
        <dbReference type="ChEBI" id="CHEBI:138053"/>
    </reaction>
</comment>
<organism evidence="3 4">
    <name type="scientific">Pokkaliibacter plantistimulans</name>
    <dbReference type="NCBI Taxonomy" id="1635171"/>
    <lineage>
        <taxon>Bacteria</taxon>
        <taxon>Pseudomonadati</taxon>
        <taxon>Pseudomonadota</taxon>
        <taxon>Gammaproteobacteria</taxon>
        <taxon>Oceanospirillales</taxon>
        <taxon>Balneatrichaceae</taxon>
        <taxon>Pokkaliibacter</taxon>
    </lineage>
</organism>
<feature type="binding site" evidence="1">
    <location>
        <position position="119"/>
    </location>
    <ligand>
        <name>S-adenosyl-L-methionine</name>
        <dbReference type="ChEBI" id="CHEBI:59789"/>
    </ligand>
</feature>
<dbReference type="Gene3D" id="3.40.50.150">
    <property type="entry name" value="Vaccinia Virus protein VP39"/>
    <property type="match status" value="1"/>
</dbReference>
<protein>
    <recommendedName>
        <fullName evidence="1">tRNA 5-carboxymethoxyuridine methyltransferase</fullName>
        <ecNumber evidence="1">2.1.1.-</ecNumber>
    </recommendedName>
    <alternativeName>
        <fullName evidence="1">cmo5U methyltransferase</fullName>
    </alternativeName>
</protein>